<evidence type="ECO:0000259" key="3">
    <source>
        <dbReference type="Pfam" id="PF10193"/>
    </source>
</evidence>
<keyword evidence="5" id="KW-1185">Reference proteome</keyword>
<dbReference type="InterPro" id="IPR038528">
    <property type="entry name" value="TEL2_C_sf"/>
</dbReference>
<dbReference type="Pfam" id="PF10193">
    <property type="entry name" value="Telomere_reg-2"/>
    <property type="match status" value="1"/>
</dbReference>
<dbReference type="PANTHER" id="PTHR15830:SF10">
    <property type="entry name" value="TELOMERE LENGTH REGULATION PROTEIN TEL2 HOMOLOG"/>
    <property type="match status" value="1"/>
</dbReference>
<accession>A0A9P4U3V8</accession>
<evidence type="ECO:0000256" key="2">
    <source>
        <dbReference type="SAM" id="MobiDB-lite"/>
    </source>
</evidence>
<dbReference type="GO" id="GO:0051083">
    <property type="term" value="P:'de novo' cotranslational protein folding"/>
    <property type="evidence" value="ECO:0007669"/>
    <property type="project" value="TreeGrafter"/>
</dbReference>
<gene>
    <name evidence="4" type="ORF">EJ08DRAFT_691514</name>
</gene>
<dbReference type="AlphaFoldDB" id="A0A9P4U3V8"/>
<comment type="similarity">
    <text evidence="1">Belongs to the TEL2 family.</text>
</comment>
<sequence length="970" mass="107856">MDNMLKAVKTERKLPTRQLQEVSPEVPRKSSSTIQSPQDVLRVLKEGPSIDEVRHILSVLSATHDGSFNIAAPGALAAQIIQVLVSQTIPNFWDQIKDDREYEQVKSQLLKCMKSVSGLGAIIARLKALTSASKNGTTPGQLTVSPEQIHILVVFLEELLQGSEYAATIWRRIKEKSENRTRRTVLWKDFVSLIATSRLISAVAEAEDVVQKSGKSLSGSWIAKGNDYTRWLARNIAHCAQSARSDPILTGDMTFAAADMCRKALVLGYTDCLVEELIIRLPITQLAEDKVLIKLVQQLHAHEQRSFLMSILRILTKIIDGYPSQAWDLSSLGKTPNHIASCAAFLRAVLSGIENSTVNVVELLTKPDISLLTGSGGLRRAVLVALSEDEDRMQIATEKLMEKFGDQMFVRHSPIIQQEAAAQLLLMACGYVHRKQPMFLFTIAKSSARMHGISNRLNSTSPRARWLGMVVSMTISKLTDKKGSQLSFTDDSMETPEAKWYRKLVEADDKIGSLDEFYKIIAPTSIAKAKPKTVSGSVAKRTAKPQAKPQKTPKKPAAPTGLRIVELGSDDEEEDELVPYAKPDSDPEDEDEDPTLVQRNKPKAPVYIRDLIIGLCDTENYDRHRLALTTAPNLIRRKANFGKEVSDHSEELASILMGMNDQFEMDDFHELRQEALIAVLVAQPTRIAPYLARSCFEGDYSLQQRTTMLTALGLGAREIAGYKDEDRLEAPSFPTKQLPEHLHKVYSETKGPSVAKVSSRLEASMVGPLALNAADQLSGPNALKVRTFSSRMSVEKARKKPIPNALAKIVAENFFFPLTGRWWSQMQAYGNKSVAFSSHLLPTYLRTLAILLNASGPSTLSLPQMTSELWDLLLSLRSNALNENDIGVLESLLFTFLALLDMNEDKQRLATEHGKELVETQEWAKMVLERMGEGGEEAERVRMLAAVVVVRCHEVVEKWQRLMLGDMVDL</sequence>
<proteinExistence type="inferred from homology"/>
<dbReference type="Gene3D" id="1.25.40.720">
    <property type="entry name" value="Telomere length regulation protein 2, C-terminal domain"/>
    <property type="match status" value="2"/>
</dbReference>
<feature type="domain" description="Telomere length regulation protein conserved" evidence="3">
    <location>
        <begin position="605"/>
        <end position="716"/>
    </location>
</feature>
<evidence type="ECO:0000313" key="4">
    <source>
        <dbReference type="EMBL" id="KAF2436340.1"/>
    </source>
</evidence>
<evidence type="ECO:0000256" key="1">
    <source>
        <dbReference type="ARBA" id="ARBA00006133"/>
    </source>
</evidence>
<evidence type="ECO:0000313" key="5">
    <source>
        <dbReference type="Proteomes" id="UP000800235"/>
    </source>
</evidence>
<dbReference type="GO" id="GO:0051879">
    <property type="term" value="F:Hsp90 protein binding"/>
    <property type="evidence" value="ECO:0007669"/>
    <property type="project" value="TreeGrafter"/>
</dbReference>
<feature type="compositionally biased region" description="Acidic residues" evidence="2">
    <location>
        <begin position="568"/>
        <end position="577"/>
    </location>
</feature>
<dbReference type="InterPro" id="IPR051970">
    <property type="entry name" value="TEL2_Regulation"/>
</dbReference>
<protein>
    <recommendedName>
        <fullName evidence="3">Telomere length regulation protein conserved domain-containing protein</fullName>
    </recommendedName>
</protein>
<feature type="region of interest" description="Disordered" evidence="2">
    <location>
        <begin position="531"/>
        <end position="599"/>
    </location>
</feature>
<comment type="caution">
    <text evidence="4">The sequence shown here is derived from an EMBL/GenBank/DDBJ whole genome shotgun (WGS) entry which is preliminary data.</text>
</comment>
<name>A0A9P4U3V8_9PEZI</name>
<feature type="compositionally biased region" description="Low complexity" evidence="2">
    <location>
        <begin position="544"/>
        <end position="560"/>
    </location>
</feature>
<dbReference type="PANTHER" id="PTHR15830">
    <property type="entry name" value="TELOMERE LENGTH REGULATION PROTEIN TEL2 FAMILY MEMBER"/>
    <property type="match status" value="1"/>
</dbReference>
<dbReference type="EMBL" id="MU007010">
    <property type="protein sequence ID" value="KAF2436340.1"/>
    <property type="molecule type" value="Genomic_DNA"/>
</dbReference>
<dbReference type="OrthoDB" id="10258062at2759"/>
<dbReference type="InterPro" id="IPR019337">
    <property type="entry name" value="Telomere_length_regulation_dom"/>
</dbReference>
<dbReference type="GO" id="GO:0005829">
    <property type="term" value="C:cytosol"/>
    <property type="evidence" value="ECO:0007669"/>
    <property type="project" value="TreeGrafter"/>
</dbReference>
<organism evidence="4 5">
    <name type="scientific">Tothia fuscella</name>
    <dbReference type="NCBI Taxonomy" id="1048955"/>
    <lineage>
        <taxon>Eukaryota</taxon>
        <taxon>Fungi</taxon>
        <taxon>Dikarya</taxon>
        <taxon>Ascomycota</taxon>
        <taxon>Pezizomycotina</taxon>
        <taxon>Dothideomycetes</taxon>
        <taxon>Pleosporomycetidae</taxon>
        <taxon>Venturiales</taxon>
        <taxon>Cylindrosympodiaceae</taxon>
        <taxon>Tothia</taxon>
    </lineage>
</organism>
<dbReference type="GO" id="GO:0042162">
    <property type="term" value="F:telomeric DNA binding"/>
    <property type="evidence" value="ECO:0007669"/>
    <property type="project" value="TreeGrafter"/>
</dbReference>
<feature type="region of interest" description="Disordered" evidence="2">
    <location>
        <begin position="1"/>
        <end position="34"/>
    </location>
</feature>
<reference evidence="4" key="1">
    <citation type="journal article" date="2020" name="Stud. Mycol.">
        <title>101 Dothideomycetes genomes: a test case for predicting lifestyles and emergence of pathogens.</title>
        <authorList>
            <person name="Haridas S."/>
            <person name="Albert R."/>
            <person name="Binder M."/>
            <person name="Bloem J."/>
            <person name="Labutti K."/>
            <person name="Salamov A."/>
            <person name="Andreopoulos B."/>
            <person name="Baker S."/>
            <person name="Barry K."/>
            <person name="Bills G."/>
            <person name="Bluhm B."/>
            <person name="Cannon C."/>
            <person name="Castanera R."/>
            <person name="Culley D."/>
            <person name="Daum C."/>
            <person name="Ezra D."/>
            <person name="Gonzalez J."/>
            <person name="Henrissat B."/>
            <person name="Kuo A."/>
            <person name="Liang C."/>
            <person name="Lipzen A."/>
            <person name="Lutzoni F."/>
            <person name="Magnuson J."/>
            <person name="Mondo S."/>
            <person name="Nolan M."/>
            <person name="Ohm R."/>
            <person name="Pangilinan J."/>
            <person name="Park H.-J."/>
            <person name="Ramirez L."/>
            <person name="Alfaro M."/>
            <person name="Sun H."/>
            <person name="Tritt A."/>
            <person name="Yoshinaga Y."/>
            <person name="Zwiers L.-H."/>
            <person name="Turgeon B."/>
            <person name="Goodwin S."/>
            <person name="Spatafora J."/>
            <person name="Crous P."/>
            <person name="Grigoriev I."/>
        </authorList>
    </citation>
    <scope>NUCLEOTIDE SEQUENCE</scope>
    <source>
        <strain evidence="4">CBS 130266</strain>
    </source>
</reference>
<dbReference type="FunFam" id="1.25.40.720:FF:000007">
    <property type="entry name" value="WGS project CABT00000000 data, contig 2.6"/>
    <property type="match status" value="1"/>
</dbReference>
<dbReference type="Proteomes" id="UP000800235">
    <property type="component" value="Unassembled WGS sequence"/>
</dbReference>